<dbReference type="Pfam" id="PF12833">
    <property type="entry name" value="HTH_18"/>
    <property type="match status" value="1"/>
</dbReference>
<dbReference type="InterPro" id="IPR018060">
    <property type="entry name" value="HTH_AraC"/>
</dbReference>
<accession>A0A1I2A047</accession>
<dbReference type="PANTHER" id="PTHR46796:SF15">
    <property type="entry name" value="BLL1074 PROTEIN"/>
    <property type="match status" value="1"/>
</dbReference>
<evidence type="ECO:0000256" key="3">
    <source>
        <dbReference type="ARBA" id="ARBA00023163"/>
    </source>
</evidence>
<evidence type="ECO:0000313" key="5">
    <source>
        <dbReference type="EMBL" id="SFE37332.1"/>
    </source>
</evidence>
<dbReference type="EMBL" id="FONV01000001">
    <property type="protein sequence ID" value="SFE37332.1"/>
    <property type="molecule type" value="Genomic_DNA"/>
</dbReference>
<dbReference type="InterPro" id="IPR009057">
    <property type="entry name" value="Homeodomain-like_sf"/>
</dbReference>
<organism evidence="5 6">
    <name type="scientific">Actinoplanes philippinensis</name>
    <dbReference type="NCBI Taxonomy" id="35752"/>
    <lineage>
        <taxon>Bacteria</taxon>
        <taxon>Bacillati</taxon>
        <taxon>Actinomycetota</taxon>
        <taxon>Actinomycetes</taxon>
        <taxon>Micromonosporales</taxon>
        <taxon>Micromonosporaceae</taxon>
        <taxon>Actinoplanes</taxon>
    </lineage>
</organism>
<dbReference type="PROSITE" id="PS01124">
    <property type="entry name" value="HTH_ARAC_FAMILY_2"/>
    <property type="match status" value="1"/>
</dbReference>
<keyword evidence="2" id="KW-0238">DNA-binding</keyword>
<dbReference type="InterPro" id="IPR050204">
    <property type="entry name" value="AraC_XylS_family_regulators"/>
</dbReference>
<keyword evidence="1" id="KW-0805">Transcription regulation</keyword>
<dbReference type="Gene3D" id="1.10.10.60">
    <property type="entry name" value="Homeodomain-like"/>
    <property type="match status" value="1"/>
</dbReference>
<evidence type="ECO:0000256" key="1">
    <source>
        <dbReference type="ARBA" id="ARBA00023015"/>
    </source>
</evidence>
<dbReference type="Proteomes" id="UP000199645">
    <property type="component" value="Unassembled WGS sequence"/>
</dbReference>
<keyword evidence="3" id="KW-0804">Transcription</keyword>
<evidence type="ECO:0000256" key="2">
    <source>
        <dbReference type="ARBA" id="ARBA00023125"/>
    </source>
</evidence>
<dbReference type="GO" id="GO:0043565">
    <property type="term" value="F:sequence-specific DNA binding"/>
    <property type="evidence" value="ECO:0007669"/>
    <property type="project" value="InterPro"/>
</dbReference>
<evidence type="ECO:0000313" key="6">
    <source>
        <dbReference type="Proteomes" id="UP000199645"/>
    </source>
</evidence>
<proteinExistence type="predicted"/>
<sequence>MQWSGVDVAMPGFRLPGIDMAGFRQRSPAFWDLGMVAHPSVTLLIDLSDGAGAAYETPAGRQHGSVMAGLLPGPVRATGWGRVECLQIRLAPAVAAALYGGFADLSTTVAPLSEIWGRHLGRIEDGLRAARSWDERFTIAAAALTPRRSVAPEIARAWELTVAGRGRVRVADLAGEVGWSRQRLWSRFRAEVGVTPKVAARLSRFDHAAHLLAAGRPAAVVATESGFADQSHLHRETRRFAGMTPAAVAASPWLAIDHRAWPRSSP</sequence>
<dbReference type="AlphaFoldDB" id="A0A1I2A047"/>
<dbReference type="SUPFAM" id="SSF46689">
    <property type="entry name" value="Homeodomain-like"/>
    <property type="match status" value="1"/>
</dbReference>
<feature type="domain" description="HTH araC/xylS-type" evidence="4">
    <location>
        <begin position="152"/>
        <end position="251"/>
    </location>
</feature>
<name>A0A1I2A047_9ACTN</name>
<keyword evidence="6" id="KW-1185">Reference proteome</keyword>
<evidence type="ECO:0000259" key="4">
    <source>
        <dbReference type="PROSITE" id="PS01124"/>
    </source>
</evidence>
<dbReference type="STRING" id="35752.SAMN05421541_101423"/>
<dbReference type="GO" id="GO:0003700">
    <property type="term" value="F:DNA-binding transcription factor activity"/>
    <property type="evidence" value="ECO:0007669"/>
    <property type="project" value="InterPro"/>
</dbReference>
<reference evidence="5 6" key="1">
    <citation type="submission" date="2016-10" db="EMBL/GenBank/DDBJ databases">
        <authorList>
            <person name="de Groot N.N."/>
        </authorList>
    </citation>
    <scope>NUCLEOTIDE SEQUENCE [LARGE SCALE GENOMIC DNA]</scope>
    <source>
        <strain evidence="5 6">DSM 43019</strain>
    </source>
</reference>
<gene>
    <name evidence="5" type="ORF">SAMN05421541_101423</name>
</gene>
<dbReference type="RefSeq" id="WP_239143299.1">
    <property type="nucleotide sequence ID" value="NZ_BOMT01000010.1"/>
</dbReference>
<protein>
    <submittedName>
        <fullName evidence="5">Helix-turn-helix domain-containing protein</fullName>
    </submittedName>
</protein>
<dbReference type="PANTHER" id="PTHR46796">
    <property type="entry name" value="HTH-TYPE TRANSCRIPTIONAL ACTIVATOR RHAS-RELATED"/>
    <property type="match status" value="1"/>
</dbReference>
<dbReference type="SMART" id="SM00342">
    <property type="entry name" value="HTH_ARAC"/>
    <property type="match status" value="1"/>
</dbReference>